<evidence type="ECO:0000256" key="2">
    <source>
        <dbReference type="ARBA" id="ARBA00022448"/>
    </source>
</evidence>
<keyword evidence="2" id="KW-0813">Transport</keyword>
<dbReference type="PANTHER" id="PTHR23517">
    <property type="entry name" value="RESISTANCE PROTEIN MDTM, PUTATIVE-RELATED-RELATED"/>
    <property type="match status" value="1"/>
</dbReference>
<dbReference type="PATRIC" id="fig|1035195.3.peg.1216"/>
<sequence length="420" mass="44606">MSMLHDASRFLRLPLSVQLLLVTQMLFNVGFYLVVPFLATYMTDNLAASGAMIGFILGLRTFSQQGLFFIGGGLTDRCGIKPVLLVGIAIRVLGFVVTGTAHSTFHIMVGVVLIGFAAALFSPAAETALAVSGRDVEKAGVMTRSELFGMDAFFSRVGALTGPLLGAELIDAGFHLTCFVAAGIFAFLFVSHLLLIPSVHTESSSSMLTGFSSVLRNRRFLVFALAYSTGLVAYNQQYLSLPVELTRETGHADALGWMFVFSSVFVLTLQMPLTRLSRLTSSHRAICLGFALMALGFAVVALAAPLAPLPGLWALTPAVAMLVLLHAGQMIAIPLSRDLVGTIGGEKNLGSYYGFLNSFGGVMVLLSSLVVGLLLDDAATVGPHASFPWLLLTVLLGVSAVVMPRLARHTPQAQVSAIQH</sequence>
<dbReference type="GO" id="GO:0022857">
    <property type="term" value="F:transmembrane transporter activity"/>
    <property type="evidence" value="ECO:0007669"/>
    <property type="project" value="InterPro"/>
</dbReference>
<feature type="transmembrane region" description="Helical" evidence="7">
    <location>
        <begin position="217"/>
        <end position="234"/>
    </location>
</feature>
<dbReference type="PROSITE" id="PS50850">
    <property type="entry name" value="MFS"/>
    <property type="match status" value="1"/>
</dbReference>
<feature type="transmembrane region" description="Helical" evidence="7">
    <location>
        <begin position="147"/>
        <end position="166"/>
    </location>
</feature>
<dbReference type="PANTHER" id="PTHR23517:SF2">
    <property type="entry name" value="MULTIDRUG RESISTANCE PROTEIN MDTH"/>
    <property type="match status" value="1"/>
</dbReference>
<reference evidence="9 10" key="1">
    <citation type="submission" date="2012-05" db="EMBL/GenBank/DDBJ databases">
        <authorList>
            <person name="Weinstock G."/>
            <person name="Sodergren E."/>
            <person name="Lobos E.A."/>
            <person name="Fulton L."/>
            <person name="Fulton R."/>
            <person name="Courtney L."/>
            <person name="Fronick C."/>
            <person name="O'Laughlin M."/>
            <person name="Godfrey J."/>
            <person name="Wilson R.M."/>
            <person name="Miner T."/>
            <person name="Farmer C."/>
            <person name="Delehaunty K."/>
            <person name="Cordes M."/>
            <person name="Minx P."/>
            <person name="Tomlinson C."/>
            <person name="Chen J."/>
            <person name="Wollam A."/>
            <person name="Pepin K.H."/>
            <person name="Bhonagiri V."/>
            <person name="Zhang X."/>
            <person name="Suruliraj S."/>
            <person name="Warren W."/>
            <person name="Mitreva M."/>
            <person name="Mardis E.R."/>
            <person name="Wilson R.K."/>
        </authorList>
    </citation>
    <scope>NUCLEOTIDE SEQUENCE [LARGE SCALE GENOMIC DNA]</scope>
    <source>
        <strain evidence="9 10">F0235</strain>
    </source>
</reference>
<feature type="transmembrane region" description="Helical" evidence="7">
    <location>
        <begin position="285"/>
        <end position="306"/>
    </location>
</feature>
<dbReference type="InterPro" id="IPR011701">
    <property type="entry name" value="MFS"/>
</dbReference>
<evidence type="ECO:0000256" key="6">
    <source>
        <dbReference type="ARBA" id="ARBA00023136"/>
    </source>
</evidence>
<comment type="subcellular location">
    <subcellularLocation>
        <location evidence="1">Cell membrane</location>
        <topology evidence="1">Multi-pass membrane protein</topology>
    </subcellularLocation>
</comment>
<dbReference type="eggNOG" id="COG2223">
    <property type="taxonomic scope" value="Bacteria"/>
</dbReference>
<dbReference type="GO" id="GO:0005886">
    <property type="term" value="C:plasma membrane"/>
    <property type="evidence" value="ECO:0007669"/>
    <property type="project" value="UniProtKB-SubCell"/>
</dbReference>
<feature type="transmembrane region" description="Helical" evidence="7">
    <location>
        <begin position="312"/>
        <end position="333"/>
    </location>
</feature>
<dbReference type="STRING" id="1035195.HMPREF9997_01356"/>
<evidence type="ECO:0000259" key="8">
    <source>
        <dbReference type="PROSITE" id="PS50850"/>
    </source>
</evidence>
<dbReference type="InterPro" id="IPR036259">
    <property type="entry name" value="MFS_trans_sf"/>
</dbReference>
<evidence type="ECO:0000256" key="3">
    <source>
        <dbReference type="ARBA" id="ARBA00022475"/>
    </source>
</evidence>
<evidence type="ECO:0000256" key="4">
    <source>
        <dbReference type="ARBA" id="ARBA00022692"/>
    </source>
</evidence>
<feature type="transmembrane region" description="Helical" evidence="7">
    <location>
        <begin position="254"/>
        <end position="273"/>
    </location>
</feature>
<dbReference type="InterPro" id="IPR020846">
    <property type="entry name" value="MFS_dom"/>
</dbReference>
<name>L1MGT4_9CORY</name>
<comment type="caution">
    <text evidence="9">The sequence shown here is derived from an EMBL/GenBank/DDBJ whole genome shotgun (WGS) entry which is preliminary data.</text>
</comment>
<protein>
    <submittedName>
        <fullName evidence="9">Transporter, major facilitator family protein</fullName>
    </submittedName>
</protein>
<dbReference type="HOGENOM" id="CLU_001265_60_2_11"/>
<evidence type="ECO:0000313" key="9">
    <source>
        <dbReference type="EMBL" id="EKX90141.1"/>
    </source>
</evidence>
<feature type="transmembrane region" description="Helical" evidence="7">
    <location>
        <begin position="107"/>
        <end position="126"/>
    </location>
</feature>
<feature type="transmembrane region" description="Helical" evidence="7">
    <location>
        <begin position="20"/>
        <end position="39"/>
    </location>
</feature>
<keyword evidence="4 7" id="KW-0812">Transmembrane</keyword>
<proteinExistence type="predicted"/>
<keyword evidence="10" id="KW-1185">Reference proteome</keyword>
<feature type="transmembrane region" description="Helical" evidence="7">
    <location>
        <begin position="354"/>
        <end position="375"/>
    </location>
</feature>
<evidence type="ECO:0000313" key="10">
    <source>
        <dbReference type="Proteomes" id="UP000010445"/>
    </source>
</evidence>
<dbReference type="SUPFAM" id="SSF103473">
    <property type="entry name" value="MFS general substrate transporter"/>
    <property type="match status" value="1"/>
</dbReference>
<keyword evidence="5 7" id="KW-1133">Transmembrane helix</keyword>
<dbReference type="Proteomes" id="UP000010445">
    <property type="component" value="Unassembled WGS sequence"/>
</dbReference>
<dbReference type="InterPro" id="IPR050171">
    <property type="entry name" value="MFS_Transporters"/>
</dbReference>
<feature type="domain" description="Major facilitator superfamily (MFS) profile" evidence="8">
    <location>
        <begin position="16"/>
        <end position="411"/>
    </location>
</feature>
<feature type="transmembrane region" description="Helical" evidence="7">
    <location>
        <begin position="172"/>
        <end position="196"/>
    </location>
</feature>
<organism evidence="9 10">
    <name type="scientific">Corynebacterium durum F0235</name>
    <dbReference type="NCBI Taxonomy" id="1035195"/>
    <lineage>
        <taxon>Bacteria</taxon>
        <taxon>Bacillati</taxon>
        <taxon>Actinomycetota</taxon>
        <taxon>Actinomycetes</taxon>
        <taxon>Mycobacteriales</taxon>
        <taxon>Corynebacteriaceae</taxon>
        <taxon>Corynebacterium</taxon>
    </lineage>
</organism>
<feature type="transmembrane region" description="Helical" evidence="7">
    <location>
        <begin position="83"/>
        <end position="101"/>
    </location>
</feature>
<dbReference type="RefSeq" id="WP_006063585.1">
    <property type="nucleotide sequence ID" value="NZ_KB290831.1"/>
</dbReference>
<keyword evidence="6 7" id="KW-0472">Membrane</keyword>
<accession>L1MGT4</accession>
<evidence type="ECO:0000256" key="5">
    <source>
        <dbReference type="ARBA" id="ARBA00022989"/>
    </source>
</evidence>
<feature type="transmembrane region" description="Helical" evidence="7">
    <location>
        <begin position="45"/>
        <end position="62"/>
    </location>
</feature>
<feature type="transmembrane region" description="Helical" evidence="7">
    <location>
        <begin position="387"/>
        <end position="407"/>
    </location>
</feature>
<evidence type="ECO:0000256" key="1">
    <source>
        <dbReference type="ARBA" id="ARBA00004651"/>
    </source>
</evidence>
<gene>
    <name evidence="9" type="ORF">HMPREF9997_01356</name>
</gene>
<dbReference type="EMBL" id="AMEM01000018">
    <property type="protein sequence ID" value="EKX90141.1"/>
    <property type="molecule type" value="Genomic_DNA"/>
</dbReference>
<dbReference type="Pfam" id="PF07690">
    <property type="entry name" value="MFS_1"/>
    <property type="match status" value="1"/>
</dbReference>
<dbReference type="AlphaFoldDB" id="L1MGT4"/>
<evidence type="ECO:0000256" key="7">
    <source>
        <dbReference type="SAM" id="Phobius"/>
    </source>
</evidence>
<dbReference type="Gene3D" id="1.20.1250.20">
    <property type="entry name" value="MFS general substrate transporter like domains"/>
    <property type="match status" value="1"/>
</dbReference>
<keyword evidence="3" id="KW-1003">Cell membrane</keyword>